<accession>A0A3L7AFS2</accession>
<comment type="caution">
    <text evidence="7">The sequence shown here is derived from an EMBL/GenBank/DDBJ whole genome shotgun (WGS) entry which is preliminary data.</text>
</comment>
<dbReference type="PANTHER" id="PTHR30055:SF226">
    <property type="entry name" value="HTH-TYPE TRANSCRIPTIONAL REGULATOR PKSA"/>
    <property type="match status" value="1"/>
</dbReference>
<dbReference type="InterPro" id="IPR050109">
    <property type="entry name" value="HTH-type_TetR-like_transc_reg"/>
</dbReference>
<dbReference type="GO" id="GO:0003700">
    <property type="term" value="F:DNA-binding transcription factor activity"/>
    <property type="evidence" value="ECO:0007669"/>
    <property type="project" value="TreeGrafter"/>
</dbReference>
<keyword evidence="1" id="KW-0678">Repressor</keyword>
<proteinExistence type="predicted"/>
<keyword evidence="3 5" id="KW-0238">DNA-binding</keyword>
<dbReference type="SUPFAM" id="SSF46689">
    <property type="entry name" value="Homeodomain-like"/>
    <property type="match status" value="1"/>
</dbReference>
<dbReference type="EMBL" id="RCUY01000015">
    <property type="protein sequence ID" value="RLP79306.1"/>
    <property type="molecule type" value="Genomic_DNA"/>
</dbReference>
<keyword evidence="2" id="KW-0805">Transcription regulation</keyword>
<keyword evidence="4" id="KW-0804">Transcription</keyword>
<dbReference type="SUPFAM" id="SSF48498">
    <property type="entry name" value="Tetracyclin repressor-like, C-terminal domain"/>
    <property type="match status" value="1"/>
</dbReference>
<dbReference type="InterPro" id="IPR009057">
    <property type="entry name" value="Homeodomain-like_sf"/>
</dbReference>
<protein>
    <submittedName>
        <fullName evidence="7">TetR/AcrR family transcriptional regulator</fullName>
    </submittedName>
</protein>
<dbReference type="InterPro" id="IPR001647">
    <property type="entry name" value="HTH_TetR"/>
</dbReference>
<name>A0A3L7AFS2_9MICO</name>
<dbReference type="InterPro" id="IPR036271">
    <property type="entry name" value="Tet_transcr_reg_TetR-rel_C_sf"/>
</dbReference>
<dbReference type="GO" id="GO:0000976">
    <property type="term" value="F:transcription cis-regulatory region binding"/>
    <property type="evidence" value="ECO:0007669"/>
    <property type="project" value="TreeGrafter"/>
</dbReference>
<evidence type="ECO:0000256" key="1">
    <source>
        <dbReference type="ARBA" id="ARBA00022491"/>
    </source>
</evidence>
<dbReference type="AlphaFoldDB" id="A0A3L7AFS2"/>
<dbReference type="InterPro" id="IPR039538">
    <property type="entry name" value="BetI_C"/>
</dbReference>
<gene>
    <name evidence="7" type="ORF">D9V34_16060</name>
</gene>
<dbReference type="Pfam" id="PF00440">
    <property type="entry name" value="TetR_N"/>
    <property type="match status" value="1"/>
</dbReference>
<evidence type="ECO:0000256" key="3">
    <source>
        <dbReference type="ARBA" id="ARBA00023125"/>
    </source>
</evidence>
<dbReference type="Gene3D" id="1.10.357.10">
    <property type="entry name" value="Tetracycline Repressor, domain 2"/>
    <property type="match status" value="1"/>
</dbReference>
<dbReference type="Proteomes" id="UP000269438">
    <property type="component" value="Unassembled WGS sequence"/>
</dbReference>
<organism evidence="7 8">
    <name type="scientific">Mycetocola lacteus</name>
    <dbReference type="NCBI Taxonomy" id="76637"/>
    <lineage>
        <taxon>Bacteria</taxon>
        <taxon>Bacillati</taxon>
        <taxon>Actinomycetota</taxon>
        <taxon>Actinomycetes</taxon>
        <taxon>Micrococcales</taxon>
        <taxon>Microbacteriaceae</taxon>
        <taxon>Mycetocola</taxon>
    </lineage>
</organism>
<evidence type="ECO:0000259" key="6">
    <source>
        <dbReference type="PROSITE" id="PS50977"/>
    </source>
</evidence>
<feature type="DNA-binding region" description="H-T-H motif" evidence="5">
    <location>
        <begin position="47"/>
        <end position="66"/>
    </location>
</feature>
<dbReference type="Pfam" id="PF13977">
    <property type="entry name" value="TetR_C_6"/>
    <property type="match status" value="1"/>
</dbReference>
<dbReference type="PROSITE" id="PS50977">
    <property type="entry name" value="HTH_TETR_2"/>
    <property type="match status" value="1"/>
</dbReference>
<evidence type="ECO:0000313" key="7">
    <source>
        <dbReference type="EMBL" id="RLP79306.1"/>
    </source>
</evidence>
<dbReference type="PANTHER" id="PTHR30055">
    <property type="entry name" value="HTH-TYPE TRANSCRIPTIONAL REGULATOR RUTR"/>
    <property type="match status" value="1"/>
</dbReference>
<dbReference type="OrthoDB" id="7505659at2"/>
<evidence type="ECO:0000256" key="5">
    <source>
        <dbReference type="PROSITE-ProRule" id="PRU00335"/>
    </source>
</evidence>
<evidence type="ECO:0000313" key="8">
    <source>
        <dbReference type="Proteomes" id="UP000269438"/>
    </source>
</evidence>
<sequence>MSTPCSACIAEAPIMLANMTTTAPSTRDRILDTALRVFAKTGYYGTSLRDIAAECNLTHPALLYHFGNKADLLAAVLERRDSLDLERMQFAEISADNADQMLIDLVMHNVSVPGLAQLHTQLAAEATDPDHPARAWVVNRYRALHERSKQAFIGRGLSEDQVDAEVSLMIAMIDGLQVQWLLDPERVDMAALITHYLARLADRAH</sequence>
<evidence type="ECO:0000256" key="4">
    <source>
        <dbReference type="ARBA" id="ARBA00023163"/>
    </source>
</evidence>
<feature type="domain" description="HTH tetR-type" evidence="6">
    <location>
        <begin position="24"/>
        <end position="84"/>
    </location>
</feature>
<reference evidence="7 8" key="1">
    <citation type="submission" date="2018-10" db="EMBL/GenBank/DDBJ databases">
        <authorList>
            <person name="Li J."/>
        </authorList>
    </citation>
    <scope>NUCLEOTIDE SEQUENCE [LARGE SCALE GENOMIC DNA]</scope>
    <source>
        <strain evidence="7 8">JCM 11654</strain>
    </source>
</reference>
<dbReference type="PRINTS" id="PR00455">
    <property type="entry name" value="HTHTETR"/>
</dbReference>
<evidence type="ECO:0000256" key="2">
    <source>
        <dbReference type="ARBA" id="ARBA00023015"/>
    </source>
</evidence>
<keyword evidence="8" id="KW-1185">Reference proteome</keyword>